<gene>
    <name evidence="1" type="ORF">AHOG_23790</name>
</gene>
<dbReference type="EMBL" id="CP022521">
    <property type="protein sequence ID" value="ASO22364.1"/>
    <property type="molecule type" value="Genomic_DNA"/>
</dbReference>
<evidence type="ECO:0000313" key="2">
    <source>
        <dbReference type="Proteomes" id="UP000204221"/>
    </source>
</evidence>
<protein>
    <submittedName>
        <fullName evidence="1">Uncharacterized protein</fullName>
    </submittedName>
</protein>
<dbReference type="Proteomes" id="UP000204221">
    <property type="component" value="Chromosome"/>
</dbReference>
<organism evidence="1 2">
    <name type="scientific">Actinoalloteichus hoggarensis</name>
    <dbReference type="NCBI Taxonomy" id="1470176"/>
    <lineage>
        <taxon>Bacteria</taxon>
        <taxon>Bacillati</taxon>
        <taxon>Actinomycetota</taxon>
        <taxon>Actinomycetes</taxon>
        <taxon>Pseudonocardiales</taxon>
        <taxon>Pseudonocardiaceae</taxon>
        <taxon>Actinoalloteichus</taxon>
    </lineage>
</organism>
<dbReference type="AlphaFoldDB" id="A0A221W9F0"/>
<sequence length="731" mass="80542">MPDLAQLRDLDPARWSELAQAWNDWSDDLARQLEDMDGEVTRRIADDEVWQGFAAAAAEHYVDEIRRRGVQSVDDIRDVADVYQQAADDITVFQDRLASILAYARGGGLEVRQNGDVGIAPYDTTGMSDDQRIHEREVRHRALLDVQDQIAELLGEAEDLDRELTGRLEHHSAVHSSAADIAAMQERIEERAARAAELAGTRPLTHEEAVELRDLLEHYAEDPVFATEFLELLGPEKTLALASDVTGIGNHLGNPDPELARGLQIELGQALATATDGRGEPNLGEQWWADLAEAGRQEVLLPGYRGPEGVYGYQFLGPLLNSGEYSSEFLEFLGADLIDFEKENPEAWNTQEGVLGEPLRFNFIDDQTAGLDPMYGLMLALDENPQAAKDFFSKDGENRVEYLAEREWIPDSLTRSVPDDHLSAGWSSFGDALEAATLEAGRDEVSREILRDSIGAFADRPDGIPHTMGDTMTNMISAEIAFVNADSMNSGINPDAARRDDIRKVIGDLAGDPAQYAQIHEAQRVYTALRLEEMASSSFDLGTRYTDVEMAGREAAVIFNALDGARAEAGYAEMTGADNEYNQAIEDRAALTDFVIGNVVGEIPVAGGFLGDGVSMVLDQVVENSRRDDHSAAQGWAEHIYHGGSTNVERLVLDAVIRHEMWGPDMQPPVELMVEGRMPQYSALDDEQRRIFDEWQSGPGSGDLRSVIENIRESYYVDTSISLGNENGSGE</sequence>
<reference evidence="1 2" key="1">
    <citation type="submission" date="2017-07" db="EMBL/GenBank/DDBJ databases">
        <title>Complete genome sequence of Actinoalloteichus hoggarensis DSM 45943, type strain of Actinoalloteichus hoggarensis.</title>
        <authorList>
            <person name="Ruckert C."/>
            <person name="Nouioui I."/>
            <person name="Willmese J."/>
            <person name="van Wezel G."/>
            <person name="Klenk H.-P."/>
            <person name="Kalinowski J."/>
            <person name="Zotchev S.B."/>
        </authorList>
    </citation>
    <scope>NUCLEOTIDE SEQUENCE [LARGE SCALE GENOMIC DNA]</scope>
    <source>
        <strain evidence="1 2">DSM 45943</strain>
    </source>
</reference>
<dbReference type="KEGG" id="ahg:AHOG_23790"/>
<dbReference type="OrthoDB" id="3846417at2"/>
<accession>A0A221W9F0</accession>
<name>A0A221W9F0_9PSEU</name>
<evidence type="ECO:0000313" key="1">
    <source>
        <dbReference type="EMBL" id="ASO22364.1"/>
    </source>
</evidence>
<proteinExistence type="predicted"/>
<keyword evidence="2" id="KW-1185">Reference proteome</keyword>
<dbReference type="RefSeq" id="WP_093943334.1">
    <property type="nucleotide sequence ID" value="NZ_CP022521.1"/>
</dbReference>